<evidence type="ECO:0000256" key="3">
    <source>
        <dbReference type="ARBA" id="ARBA00022553"/>
    </source>
</evidence>
<dbReference type="Pfam" id="PF13193">
    <property type="entry name" value="AMP-binding_C"/>
    <property type="match status" value="1"/>
</dbReference>
<dbReference type="FunFam" id="2.30.38.10:FF:000001">
    <property type="entry name" value="Non-ribosomal peptide synthetase PvdI"/>
    <property type="match status" value="1"/>
</dbReference>
<dbReference type="GO" id="GO:0008610">
    <property type="term" value="P:lipid biosynthetic process"/>
    <property type="evidence" value="ECO:0007669"/>
    <property type="project" value="UniProtKB-ARBA"/>
</dbReference>
<dbReference type="CDD" id="cd19531">
    <property type="entry name" value="LCL_NRPS-like"/>
    <property type="match status" value="1"/>
</dbReference>
<dbReference type="FunFam" id="3.40.50.980:FF:000001">
    <property type="entry name" value="Non-ribosomal peptide synthetase"/>
    <property type="match status" value="1"/>
</dbReference>
<dbReference type="Pfam" id="PF00501">
    <property type="entry name" value="AMP-binding"/>
    <property type="match status" value="1"/>
</dbReference>
<proteinExistence type="predicted"/>
<dbReference type="OrthoDB" id="2472181at2"/>
<dbReference type="InterPro" id="IPR045851">
    <property type="entry name" value="AMP-bd_C_sf"/>
</dbReference>
<keyword evidence="6" id="KW-1185">Reference proteome</keyword>
<dbReference type="GO" id="GO:0031177">
    <property type="term" value="F:phosphopantetheine binding"/>
    <property type="evidence" value="ECO:0007669"/>
    <property type="project" value="InterPro"/>
</dbReference>
<dbReference type="PANTHER" id="PTHR45527:SF1">
    <property type="entry name" value="FATTY ACID SYNTHASE"/>
    <property type="match status" value="1"/>
</dbReference>
<dbReference type="SUPFAM" id="SSF56801">
    <property type="entry name" value="Acetyl-CoA synthetase-like"/>
    <property type="match status" value="1"/>
</dbReference>
<dbReference type="GO" id="GO:0044550">
    <property type="term" value="P:secondary metabolite biosynthetic process"/>
    <property type="evidence" value="ECO:0007669"/>
    <property type="project" value="TreeGrafter"/>
</dbReference>
<evidence type="ECO:0000256" key="1">
    <source>
        <dbReference type="ARBA" id="ARBA00001957"/>
    </source>
</evidence>
<dbReference type="FunFam" id="1.10.1200.10:FF:000016">
    <property type="entry name" value="Non-ribosomal peptide synthase"/>
    <property type="match status" value="1"/>
</dbReference>
<evidence type="ECO:0000256" key="2">
    <source>
        <dbReference type="ARBA" id="ARBA00022450"/>
    </source>
</evidence>
<dbReference type="Gene3D" id="3.30.559.10">
    <property type="entry name" value="Chloramphenicol acetyltransferase-like domain"/>
    <property type="match status" value="1"/>
</dbReference>
<dbReference type="SUPFAM" id="SSF52777">
    <property type="entry name" value="CoA-dependent acyltransferases"/>
    <property type="match status" value="2"/>
</dbReference>
<dbReference type="InterPro" id="IPR036736">
    <property type="entry name" value="ACP-like_sf"/>
</dbReference>
<reference evidence="5 6" key="1">
    <citation type="submission" date="2019-07" db="EMBL/GenBank/DDBJ databases">
        <authorList>
            <person name="Duangmal K."/>
            <person name="Teo W.F.A."/>
        </authorList>
    </citation>
    <scope>NUCLEOTIDE SEQUENCE [LARGE SCALE GENOMIC DNA]</scope>
    <source>
        <strain evidence="5 6">TBRC 6029</strain>
    </source>
</reference>
<dbReference type="InterPro" id="IPR009081">
    <property type="entry name" value="PP-bd_ACP"/>
</dbReference>
<dbReference type="Pfam" id="PF00668">
    <property type="entry name" value="Condensation"/>
    <property type="match status" value="1"/>
</dbReference>
<dbReference type="InterPro" id="IPR020806">
    <property type="entry name" value="PKS_PP-bd"/>
</dbReference>
<organism evidence="5 6">
    <name type="scientific">Amycolatopsis rhizosphaerae</name>
    <dbReference type="NCBI Taxonomy" id="2053003"/>
    <lineage>
        <taxon>Bacteria</taxon>
        <taxon>Bacillati</taxon>
        <taxon>Actinomycetota</taxon>
        <taxon>Actinomycetes</taxon>
        <taxon>Pseudonocardiales</taxon>
        <taxon>Pseudonocardiaceae</taxon>
        <taxon>Amycolatopsis</taxon>
    </lineage>
</organism>
<gene>
    <name evidence="5" type="ORF">FNH05_11110</name>
</gene>
<dbReference type="InterPro" id="IPR023213">
    <property type="entry name" value="CAT-like_dom_sf"/>
</dbReference>
<dbReference type="Gene3D" id="3.30.559.30">
    <property type="entry name" value="Nonribosomal peptide synthetase, condensation domain"/>
    <property type="match status" value="1"/>
</dbReference>
<dbReference type="PROSITE" id="PS50075">
    <property type="entry name" value="CARRIER"/>
    <property type="match status" value="1"/>
</dbReference>
<dbReference type="InterPro" id="IPR010071">
    <property type="entry name" value="AA_adenyl_dom"/>
</dbReference>
<evidence type="ECO:0000313" key="5">
    <source>
        <dbReference type="EMBL" id="TVT53852.1"/>
    </source>
</evidence>
<evidence type="ECO:0000313" key="6">
    <source>
        <dbReference type="Proteomes" id="UP000320011"/>
    </source>
</evidence>
<dbReference type="PROSITE" id="PS00455">
    <property type="entry name" value="AMP_BINDING"/>
    <property type="match status" value="1"/>
</dbReference>
<dbReference type="InterPro" id="IPR000873">
    <property type="entry name" value="AMP-dep_synth/lig_dom"/>
</dbReference>
<sequence length="1084" mass="115956">MTSVHDDVYLLPVSHAQRRMWFLDQLDPGGRAYVLAMVVRLRGPLSEPALRRAVNAVVARHETLRTTFADAEGDGEPWQVVAPELELEVPTVDVSTAGDPVARAAELAEEAAAEPFDLARGPLLRVRLFRLAAEDHVLVTGMHHIVTDGWSLGVFARELGLHYQAALRGEVARLPELPVQYADYAVWQREQEGSGQLEQELGHWRRQLEGAPPVADLPIDRPRATATGSRGAKVPFHWPPGLRDRLLAFGGERGATLFMVLLAGFTATLARYGGGDDIVVGTPVAGRSRPELEGLIGLFVNTLALRTRLHGDPDFESVLSRVRETCLDAYSHQELPFERLVEALEPERSLARNPVVQTFFVLQNTPGSGTEWPGLEMVPLARETGDTPAKFDLSVIAADGPGGIDGVWEYDSDLFERETVERMAGHLRRLLEAALDEPARPVGDLPLLSAAERRLVLEEWNSTPAPASVGAGVHRLFTEQVARTPGATALVEAGERLTYRELDAKANRLAHRLRAGGVGPEDRVALLQRRSADFVVSLMAVLKAGAAYVPLDARAPDSRLRAIVAMTGAKALLTDTASAGRIAHEGRIVVDAPSATAGFPDTDPAVAVHPDQLAYVMYTSGSTGIPKGVAVTHRDVAQLALDSCWHGGNHRRVLLHSPGAFDASTYELWVPLLAGGELVVAPDGDPDVDGLARLIAGNGITGLWLTAGLFRVLADEHPGCFAAVREVWAGGDVVPPEAVARVLAECPGLVVVDGYGPTETTTFATRHRMRADGVPVGTVPIGRPLDGLRAYVLDERLRPVPPGVRGELYLAGAGLARGYLDRPALTAERFVADPFGPPGERAYRTGDLVRWTVRGELEFLGRADDQVKVRGFRVEPGEVEAVLRARDDVREIVVVAAEDGGLTAYVVPASAEPGLAVTLRAHCAAELPDYLIPARFVTLEALPLTPNGKVDRRALPEPGAGESGAEVEYVAPRNAVESVIAGVWEDVLGVPKVGAHDSFFALGGHSLLAARLATRLRTTFGVDLALGAVFAAPTVAGLAEALVAAEPEPGHVAAVAELRTQIDSLSPEEILAQLDEEADDAGTV</sequence>
<dbReference type="PROSITE" id="PS00012">
    <property type="entry name" value="PHOSPHOPANTETHEINE"/>
    <property type="match status" value="1"/>
</dbReference>
<dbReference type="InterPro" id="IPR006162">
    <property type="entry name" value="Ppantetheine_attach_site"/>
</dbReference>
<dbReference type="Gene3D" id="3.30.300.30">
    <property type="match status" value="1"/>
</dbReference>
<name>A0A558CYK7_9PSEU</name>
<dbReference type="EMBL" id="VJWX01000080">
    <property type="protein sequence ID" value="TVT53852.1"/>
    <property type="molecule type" value="Genomic_DNA"/>
</dbReference>
<dbReference type="FunFam" id="3.30.559.10:FF:000012">
    <property type="entry name" value="Non-ribosomal peptide synthetase"/>
    <property type="match status" value="1"/>
</dbReference>
<dbReference type="Gene3D" id="2.30.38.10">
    <property type="entry name" value="Luciferase, Domain 3"/>
    <property type="match status" value="1"/>
</dbReference>
<keyword evidence="3" id="KW-0597">Phosphoprotein</keyword>
<dbReference type="SUPFAM" id="SSF47336">
    <property type="entry name" value="ACP-like"/>
    <property type="match status" value="1"/>
</dbReference>
<dbReference type="InterPro" id="IPR025110">
    <property type="entry name" value="AMP-bd_C"/>
</dbReference>
<dbReference type="SMART" id="SM00823">
    <property type="entry name" value="PKS_PP"/>
    <property type="match status" value="1"/>
</dbReference>
<dbReference type="InterPro" id="IPR029058">
    <property type="entry name" value="AB_hydrolase_fold"/>
</dbReference>
<dbReference type="InterPro" id="IPR020845">
    <property type="entry name" value="AMP-binding_CS"/>
</dbReference>
<comment type="cofactor">
    <cofactor evidence="1">
        <name>pantetheine 4'-phosphate</name>
        <dbReference type="ChEBI" id="CHEBI:47942"/>
    </cofactor>
</comment>
<dbReference type="Gene3D" id="3.40.50.1820">
    <property type="entry name" value="alpha/beta hydrolase"/>
    <property type="match status" value="1"/>
</dbReference>
<dbReference type="RefSeq" id="WP_144587271.1">
    <property type="nucleotide sequence ID" value="NZ_VJWX01000080.1"/>
</dbReference>
<dbReference type="InterPro" id="IPR001242">
    <property type="entry name" value="Condensation_dom"/>
</dbReference>
<dbReference type="CDD" id="cd12117">
    <property type="entry name" value="A_NRPS_Srf_like"/>
    <property type="match status" value="1"/>
</dbReference>
<evidence type="ECO:0000259" key="4">
    <source>
        <dbReference type="PROSITE" id="PS50075"/>
    </source>
</evidence>
<dbReference type="NCBIfam" id="TIGR01733">
    <property type="entry name" value="AA-adenyl-dom"/>
    <property type="match status" value="1"/>
</dbReference>
<feature type="domain" description="Carrier" evidence="4">
    <location>
        <begin position="971"/>
        <end position="1046"/>
    </location>
</feature>
<protein>
    <submittedName>
        <fullName evidence="5">Amino acid adenylation domain-containing protein</fullName>
    </submittedName>
</protein>
<accession>A0A558CYK7</accession>
<dbReference type="Pfam" id="PF00550">
    <property type="entry name" value="PP-binding"/>
    <property type="match status" value="1"/>
</dbReference>
<dbReference type="GO" id="GO:0043041">
    <property type="term" value="P:amino acid activation for nonribosomal peptide biosynthetic process"/>
    <property type="evidence" value="ECO:0007669"/>
    <property type="project" value="TreeGrafter"/>
</dbReference>
<dbReference type="GO" id="GO:0005829">
    <property type="term" value="C:cytosol"/>
    <property type="evidence" value="ECO:0007669"/>
    <property type="project" value="TreeGrafter"/>
</dbReference>
<dbReference type="FunFam" id="3.40.50.12780:FF:000012">
    <property type="entry name" value="Non-ribosomal peptide synthetase"/>
    <property type="match status" value="1"/>
</dbReference>
<dbReference type="Gene3D" id="3.40.50.980">
    <property type="match status" value="2"/>
</dbReference>
<dbReference type="AlphaFoldDB" id="A0A558CYK7"/>
<dbReference type="Proteomes" id="UP000320011">
    <property type="component" value="Unassembled WGS sequence"/>
</dbReference>
<comment type="caution">
    <text evidence="5">The sequence shown here is derived from an EMBL/GenBank/DDBJ whole genome shotgun (WGS) entry which is preliminary data.</text>
</comment>
<dbReference type="GO" id="GO:0072330">
    <property type="term" value="P:monocarboxylic acid biosynthetic process"/>
    <property type="evidence" value="ECO:0007669"/>
    <property type="project" value="UniProtKB-ARBA"/>
</dbReference>
<dbReference type="GO" id="GO:0003824">
    <property type="term" value="F:catalytic activity"/>
    <property type="evidence" value="ECO:0007669"/>
    <property type="project" value="InterPro"/>
</dbReference>
<reference evidence="5 6" key="2">
    <citation type="submission" date="2019-08" db="EMBL/GenBank/DDBJ databases">
        <title>Amycolatopsis acidicola sp. nov., isolated from peat swamp forest soil.</title>
        <authorList>
            <person name="Srisuk N."/>
        </authorList>
    </citation>
    <scope>NUCLEOTIDE SEQUENCE [LARGE SCALE GENOMIC DNA]</scope>
    <source>
        <strain evidence="5 6">TBRC 6029</strain>
    </source>
</reference>
<keyword evidence="2" id="KW-0596">Phosphopantetheine</keyword>
<dbReference type="PANTHER" id="PTHR45527">
    <property type="entry name" value="NONRIBOSOMAL PEPTIDE SYNTHETASE"/>
    <property type="match status" value="1"/>
</dbReference>